<dbReference type="InterPro" id="IPR036597">
    <property type="entry name" value="Fido-like_dom_sf"/>
</dbReference>
<dbReference type="EC" id="2.7.7.108" evidence="5"/>
<dbReference type="RefSeq" id="WP_140988357.1">
    <property type="nucleotide sequence ID" value="NZ_VHIQ01000001.1"/>
</dbReference>
<keyword evidence="10" id="KW-1185">Reference proteome</keyword>
<dbReference type="Pfam" id="PF02661">
    <property type="entry name" value="Fic"/>
    <property type="match status" value="1"/>
</dbReference>
<comment type="catalytic activity">
    <reaction evidence="6">
        <text>L-threonyl-[protein] + ATP = 3-O-(5'-adenylyl)-L-threonyl-[protein] + diphosphate</text>
        <dbReference type="Rhea" id="RHEA:54292"/>
        <dbReference type="Rhea" id="RHEA-COMP:11060"/>
        <dbReference type="Rhea" id="RHEA-COMP:13847"/>
        <dbReference type="ChEBI" id="CHEBI:30013"/>
        <dbReference type="ChEBI" id="CHEBI:30616"/>
        <dbReference type="ChEBI" id="CHEBI:33019"/>
        <dbReference type="ChEBI" id="CHEBI:138113"/>
        <dbReference type="EC" id="2.7.7.108"/>
    </reaction>
</comment>
<dbReference type="GO" id="GO:0070733">
    <property type="term" value="F:AMPylase activity"/>
    <property type="evidence" value="ECO:0007669"/>
    <property type="project" value="UniProtKB-EC"/>
</dbReference>
<comment type="caution">
    <text evidence="9">The sequence shown here is derived from an EMBL/GenBank/DDBJ whole genome shotgun (WGS) entry which is preliminary data.</text>
</comment>
<evidence type="ECO:0000256" key="6">
    <source>
        <dbReference type="ARBA" id="ARBA00047939"/>
    </source>
</evidence>
<evidence type="ECO:0000256" key="2">
    <source>
        <dbReference type="ARBA" id="ARBA00022695"/>
    </source>
</evidence>
<keyword evidence="3" id="KW-0547">Nucleotide-binding</keyword>
<name>A0A506PP76_9FLAO</name>
<proteinExistence type="predicted"/>
<evidence type="ECO:0000259" key="8">
    <source>
        <dbReference type="PROSITE" id="PS51459"/>
    </source>
</evidence>
<keyword evidence="2" id="KW-0548">Nucleotidyltransferase</keyword>
<sequence length="202" mass="23608">MSNSYKYIDPDYTYTDSNTGLLKNLQDITDFDVLLFVESGAVTKRLQELYEHPVKIKGIDSLFQIHKHLFQDIYEWAGKKRTVEISKDGKQFFPISHFDNALKYIDQLITEFKKIPKNNKKLLAEKLAEILDNVNYLHPFRDGNGRAQREFLRLLALDKNLMLNLNPPDNKSVYERYMKGTIESDVMTLTELILELINTNTK</sequence>
<evidence type="ECO:0000256" key="4">
    <source>
        <dbReference type="ARBA" id="ARBA00022840"/>
    </source>
</evidence>
<dbReference type="OrthoDB" id="9814400at2"/>
<comment type="catalytic activity">
    <reaction evidence="7">
        <text>L-tyrosyl-[protein] + ATP = O-(5'-adenylyl)-L-tyrosyl-[protein] + diphosphate</text>
        <dbReference type="Rhea" id="RHEA:54288"/>
        <dbReference type="Rhea" id="RHEA-COMP:10136"/>
        <dbReference type="Rhea" id="RHEA-COMP:13846"/>
        <dbReference type="ChEBI" id="CHEBI:30616"/>
        <dbReference type="ChEBI" id="CHEBI:33019"/>
        <dbReference type="ChEBI" id="CHEBI:46858"/>
        <dbReference type="ChEBI" id="CHEBI:83624"/>
        <dbReference type="EC" id="2.7.7.108"/>
    </reaction>
</comment>
<dbReference type="InterPro" id="IPR003812">
    <property type="entry name" value="Fido"/>
</dbReference>
<organism evidence="9 10">
    <name type="scientific">Paucihalobacter ruber</name>
    <dbReference type="NCBI Taxonomy" id="2567861"/>
    <lineage>
        <taxon>Bacteria</taxon>
        <taxon>Pseudomonadati</taxon>
        <taxon>Bacteroidota</taxon>
        <taxon>Flavobacteriia</taxon>
        <taxon>Flavobacteriales</taxon>
        <taxon>Flavobacteriaceae</taxon>
        <taxon>Paucihalobacter</taxon>
    </lineage>
</organism>
<evidence type="ECO:0000256" key="3">
    <source>
        <dbReference type="ARBA" id="ARBA00022741"/>
    </source>
</evidence>
<dbReference type="Gene3D" id="1.10.3290.10">
    <property type="entry name" value="Fido-like domain"/>
    <property type="match status" value="1"/>
</dbReference>
<dbReference type="GO" id="GO:0005524">
    <property type="term" value="F:ATP binding"/>
    <property type="evidence" value="ECO:0007669"/>
    <property type="project" value="UniProtKB-KW"/>
</dbReference>
<dbReference type="SUPFAM" id="SSF140931">
    <property type="entry name" value="Fic-like"/>
    <property type="match status" value="1"/>
</dbReference>
<evidence type="ECO:0000313" key="9">
    <source>
        <dbReference type="EMBL" id="TPV35348.1"/>
    </source>
</evidence>
<evidence type="ECO:0000256" key="1">
    <source>
        <dbReference type="ARBA" id="ARBA00022679"/>
    </source>
</evidence>
<feature type="domain" description="Fido" evidence="8">
    <location>
        <begin position="57"/>
        <end position="195"/>
    </location>
</feature>
<gene>
    <name evidence="9" type="ORF">FJ651_00040</name>
</gene>
<dbReference type="Proteomes" id="UP000317332">
    <property type="component" value="Unassembled WGS sequence"/>
</dbReference>
<evidence type="ECO:0000256" key="7">
    <source>
        <dbReference type="ARBA" id="ARBA00048696"/>
    </source>
</evidence>
<dbReference type="GO" id="GO:0051302">
    <property type="term" value="P:regulation of cell division"/>
    <property type="evidence" value="ECO:0007669"/>
    <property type="project" value="TreeGrafter"/>
</dbReference>
<dbReference type="PROSITE" id="PS51459">
    <property type="entry name" value="FIDO"/>
    <property type="match status" value="1"/>
</dbReference>
<evidence type="ECO:0000313" key="10">
    <source>
        <dbReference type="Proteomes" id="UP000317332"/>
    </source>
</evidence>
<dbReference type="EMBL" id="VHIQ01000001">
    <property type="protein sequence ID" value="TPV35348.1"/>
    <property type="molecule type" value="Genomic_DNA"/>
</dbReference>
<evidence type="ECO:0000256" key="5">
    <source>
        <dbReference type="ARBA" id="ARBA00034531"/>
    </source>
</evidence>
<dbReference type="PANTHER" id="PTHR39560:SF1">
    <property type="entry name" value="PROTEIN ADENYLYLTRANSFERASE FIC-RELATED"/>
    <property type="match status" value="1"/>
</dbReference>
<dbReference type="PANTHER" id="PTHR39560">
    <property type="entry name" value="PROTEIN ADENYLYLTRANSFERASE FIC-RELATED"/>
    <property type="match status" value="1"/>
</dbReference>
<keyword evidence="1" id="KW-0808">Transferase</keyword>
<dbReference type="AlphaFoldDB" id="A0A506PP76"/>
<reference evidence="9 10" key="1">
    <citation type="submission" date="2019-06" db="EMBL/GenBank/DDBJ databases">
        <title>Flavobacteriaceae Paucihalobacterium erythroidium CWB-1, complete genome.</title>
        <authorList>
            <person name="Wu S."/>
        </authorList>
    </citation>
    <scope>NUCLEOTIDE SEQUENCE [LARGE SCALE GENOMIC DNA]</scope>
    <source>
        <strain evidence="9 10">CWB-1</strain>
    </source>
</reference>
<protein>
    <recommendedName>
        <fullName evidence="5">protein adenylyltransferase</fullName>
        <ecNumber evidence="5">2.7.7.108</ecNumber>
    </recommendedName>
</protein>
<keyword evidence="4" id="KW-0067">ATP-binding</keyword>
<accession>A0A506PP76</accession>